<dbReference type="Pfam" id="PF00588">
    <property type="entry name" value="SpoU_methylase"/>
    <property type="match status" value="1"/>
</dbReference>
<dbReference type="PANTHER" id="PTHR43191">
    <property type="entry name" value="RRNA METHYLTRANSFERASE 3"/>
    <property type="match status" value="1"/>
</dbReference>
<dbReference type="AlphaFoldDB" id="A0A553K2P9"/>
<keyword evidence="5" id="KW-1185">Reference proteome</keyword>
<dbReference type="RefSeq" id="WP_143937850.1">
    <property type="nucleotide sequence ID" value="NZ_VKKG01000002.1"/>
</dbReference>
<dbReference type="Gene3D" id="3.30.1330.30">
    <property type="match status" value="1"/>
</dbReference>
<gene>
    <name evidence="4" type="ORF">FOJ82_07610</name>
</gene>
<dbReference type="InterPro" id="IPR029064">
    <property type="entry name" value="Ribosomal_eL30-like_sf"/>
</dbReference>
<protein>
    <submittedName>
        <fullName evidence="4">RNA methyltransferase</fullName>
    </submittedName>
</protein>
<name>A0A553K2P9_9ACTN</name>
<reference evidence="4 5" key="1">
    <citation type="submission" date="2019-07" db="EMBL/GenBank/DDBJ databases">
        <authorList>
            <person name="Zhou L.-Y."/>
        </authorList>
    </citation>
    <scope>NUCLEOTIDE SEQUENCE [LARGE SCALE GENOMIC DNA]</scope>
    <source>
        <strain evidence="4 5">YIM 101269</strain>
    </source>
</reference>
<dbReference type="Gene3D" id="3.40.1280.10">
    <property type="match status" value="1"/>
</dbReference>
<dbReference type="OrthoDB" id="3190829at2"/>
<dbReference type="InterPro" id="IPR001537">
    <property type="entry name" value="SpoU_MeTrfase"/>
</dbReference>
<dbReference type="GO" id="GO:0003723">
    <property type="term" value="F:RNA binding"/>
    <property type="evidence" value="ECO:0007669"/>
    <property type="project" value="InterPro"/>
</dbReference>
<keyword evidence="2 4" id="KW-0808">Transferase</keyword>
<dbReference type="SUPFAM" id="SSF75217">
    <property type="entry name" value="alpha/beta knot"/>
    <property type="match status" value="1"/>
</dbReference>
<evidence type="ECO:0000256" key="2">
    <source>
        <dbReference type="ARBA" id="ARBA00022679"/>
    </source>
</evidence>
<proteinExistence type="predicted"/>
<organism evidence="4 5">
    <name type="scientific">Tessaracoccus rhinocerotis</name>
    <dbReference type="NCBI Taxonomy" id="1689449"/>
    <lineage>
        <taxon>Bacteria</taxon>
        <taxon>Bacillati</taxon>
        <taxon>Actinomycetota</taxon>
        <taxon>Actinomycetes</taxon>
        <taxon>Propionibacteriales</taxon>
        <taxon>Propionibacteriaceae</taxon>
        <taxon>Tessaracoccus</taxon>
    </lineage>
</organism>
<dbReference type="InterPro" id="IPR029028">
    <property type="entry name" value="Alpha/beta_knot_MTases"/>
</dbReference>
<keyword evidence="1 4" id="KW-0489">Methyltransferase</keyword>
<sequence>MLVEVTDAADPRLGDYVSLRDSKLRRNLEQAEGLFIAEGEKIIRRAAEAGARPRSFLLQERWLAGLDDVLAGHADVPCYVVSAELAERVSGFHVHRGALASYVRPPEAPWEQLLGAKRLVVCEDIVDHTNIGSILRVAAALGWGGVVVSATCADPLYRRAVKSSMGASLQLPWRRMADDDELQLLRAAGFTLVAATLTPGSVALDEYRPEGRVALLLGNEGHGLSRRWQEAADVAVTIPMAEGIDSLNVATAAAVMAYVLR</sequence>
<dbReference type="GO" id="GO:0008173">
    <property type="term" value="F:RNA methyltransferase activity"/>
    <property type="evidence" value="ECO:0007669"/>
    <property type="project" value="InterPro"/>
</dbReference>
<evidence type="ECO:0000313" key="5">
    <source>
        <dbReference type="Proteomes" id="UP000317638"/>
    </source>
</evidence>
<dbReference type="SUPFAM" id="SSF55315">
    <property type="entry name" value="L30e-like"/>
    <property type="match status" value="1"/>
</dbReference>
<dbReference type="GO" id="GO:0032259">
    <property type="term" value="P:methylation"/>
    <property type="evidence" value="ECO:0007669"/>
    <property type="project" value="UniProtKB-KW"/>
</dbReference>
<dbReference type="InterPro" id="IPR029026">
    <property type="entry name" value="tRNA_m1G_MTases_N"/>
</dbReference>
<dbReference type="InterPro" id="IPR051259">
    <property type="entry name" value="rRNA_Methyltransferase"/>
</dbReference>
<evidence type="ECO:0000259" key="3">
    <source>
        <dbReference type="Pfam" id="PF00588"/>
    </source>
</evidence>
<accession>A0A553K2P9</accession>
<dbReference type="Proteomes" id="UP000317638">
    <property type="component" value="Unassembled WGS sequence"/>
</dbReference>
<feature type="domain" description="tRNA/rRNA methyltransferase SpoU type" evidence="3">
    <location>
        <begin position="119"/>
        <end position="258"/>
    </location>
</feature>
<dbReference type="PANTHER" id="PTHR43191:SF12">
    <property type="entry name" value="RRNA METHYLASE"/>
    <property type="match status" value="1"/>
</dbReference>
<evidence type="ECO:0000256" key="1">
    <source>
        <dbReference type="ARBA" id="ARBA00022603"/>
    </source>
</evidence>
<dbReference type="EMBL" id="VKKG01000002">
    <property type="protein sequence ID" value="TRY18958.1"/>
    <property type="molecule type" value="Genomic_DNA"/>
</dbReference>
<evidence type="ECO:0000313" key="4">
    <source>
        <dbReference type="EMBL" id="TRY18958.1"/>
    </source>
</evidence>
<dbReference type="GO" id="GO:0006396">
    <property type="term" value="P:RNA processing"/>
    <property type="evidence" value="ECO:0007669"/>
    <property type="project" value="InterPro"/>
</dbReference>
<dbReference type="CDD" id="cd18095">
    <property type="entry name" value="SpoU-like_rRNA-MTase"/>
    <property type="match status" value="1"/>
</dbReference>
<comment type="caution">
    <text evidence="4">The sequence shown here is derived from an EMBL/GenBank/DDBJ whole genome shotgun (WGS) entry which is preliminary data.</text>
</comment>